<dbReference type="PRINTS" id="PR00332">
    <property type="entry name" value="HISTRIAD"/>
</dbReference>
<dbReference type="PANTHER" id="PTHR23089">
    <property type="entry name" value="HISTIDINE TRIAD HIT PROTEIN"/>
    <property type="match status" value="1"/>
</dbReference>
<feature type="short sequence motif" description="Histidine triad motif" evidence="2 3">
    <location>
        <begin position="126"/>
        <end position="130"/>
    </location>
</feature>
<feature type="transmembrane region" description="Helical" evidence="4">
    <location>
        <begin position="14"/>
        <end position="33"/>
    </location>
</feature>
<gene>
    <name evidence="6" type="ORF">F3Y22_tig00116962pilonHSYRG00335</name>
</gene>
<reference evidence="6" key="1">
    <citation type="submission" date="2019-09" db="EMBL/GenBank/DDBJ databases">
        <title>Draft genome information of white flower Hibiscus syriacus.</title>
        <authorList>
            <person name="Kim Y.-M."/>
        </authorList>
    </citation>
    <scope>NUCLEOTIDE SEQUENCE [LARGE SCALE GENOMIC DNA]</scope>
    <source>
        <strain evidence="6">YM2019G1</strain>
    </source>
</reference>
<dbReference type="EMBL" id="VEPZ02001737">
    <property type="protein sequence ID" value="KAE8659421.1"/>
    <property type="molecule type" value="Genomic_DNA"/>
</dbReference>
<accession>A0A6A2WKP4</accession>
<dbReference type="PROSITE" id="PS51084">
    <property type="entry name" value="HIT_2"/>
    <property type="match status" value="1"/>
</dbReference>
<evidence type="ECO:0000256" key="2">
    <source>
        <dbReference type="PIRSR" id="PIRSR601310-3"/>
    </source>
</evidence>
<proteinExistence type="predicted"/>
<comment type="caution">
    <text evidence="6">The sequence shown here is derived from an EMBL/GenBank/DDBJ whole genome shotgun (WGS) entry which is preliminary data.</text>
</comment>
<evidence type="ECO:0000256" key="4">
    <source>
        <dbReference type="SAM" id="Phobius"/>
    </source>
</evidence>
<dbReference type="GO" id="GO:0047627">
    <property type="term" value="F:adenylylsulfatase activity"/>
    <property type="evidence" value="ECO:0007669"/>
    <property type="project" value="UniProtKB-ARBA"/>
</dbReference>
<sequence>MEERGSILLLATKMLKLFTYCISFCFLFLGLGFDKIISKEIPSTIVYEDDKVLAFKDINPQAPVHVLVIPKFRDGLTQLGKAEQRHGEILGQLLYAARIVAEKEGILDGFRVVINNGSSACQSVYHLHLHILGGRRMQWPPG</sequence>
<dbReference type="Pfam" id="PF01230">
    <property type="entry name" value="HIT"/>
    <property type="match status" value="1"/>
</dbReference>
<evidence type="ECO:0000259" key="5">
    <source>
        <dbReference type="PROSITE" id="PS51084"/>
    </source>
</evidence>
<feature type="domain" description="HIT" evidence="5">
    <location>
        <begin position="32"/>
        <end position="142"/>
    </location>
</feature>
<organism evidence="6 7">
    <name type="scientific">Hibiscus syriacus</name>
    <name type="common">Rose of Sharon</name>
    <dbReference type="NCBI Taxonomy" id="106335"/>
    <lineage>
        <taxon>Eukaryota</taxon>
        <taxon>Viridiplantae</taxon>
        <taxon>Streptophyta</taxon>
        <taxon>Embryophyta</taxon>
        <taxon>Tracheophyta</taxon>
        <taxon>Spermatophyta</taxon>
        <taxon>Magnoliopsida</taxon>
        <taxon>eudicotyledons</taxon>
        <taxon>Gunneridae</taxon>
        <taxon>Pentapetalae</taxon>
        <taxon>rosids</taxon>
        <taxon>malvids</taxon>
        <taxon>Malvales</taxon>
        <taxon>Malvaceae</taxon>
        <taxon>Malvoideae</taxon>
        <taxon>Hibiscus</taxon>
    </lineage>
</organism>
<keyword evidence="4" id="KW-0812">Transmembrane</keyword>
<dbReference type="InterPro" id="IPR036265">
    <property type="entry name" value="HIT-like_sf"/>
</dbReference>
<protein>
    <submittedName>
        <fullName evidence="6">14 kDa zinc-binding protein</fullName>
    </submittedName>
</protein>
<dbReference type="SUPFAM" id="SSF54197">
    <property type="entry name" value="HIT-like"/>
    <property type="match status" value="1"/>
</dbReference>
<dbReference type="InterPro" id="IPR019808">
    <property type="entry name" value="Histidine_triad_CS"/>
</dbReference>
<dbReference type="Gene3D" id="3.30.428.10">
    <property type="entry name" value="HIT-like"/>
    <property type="match status" value="1"/>
</dbReference>
<name>A0A6A2WKP4_HIBSY</name>
<dbReference type="FunFam" id="3.30.428.10:FF:000005">
    <property type="entry name" value="Histidine triad nucleotide-binding protein 1"/>
    <property type="match status" value="1"/>
</dbReference>
<evidence type="ECO:0000256" key="1">
    <source>
        <dbReference type="PIRSR" id="PIRSR601310-1"/>
    </source>
</evidence>
<dbReference type="CDD" id="cd01276">
    <property type="entry name" value="PKCI_related"/>
    <property type="match status" value="1"/>
</dbReference>
<keyword evidence="7" id="KW-1185">Reference proteome</keyword>
<dbReference type="PROSITE" id="PS00892">
    <property type="entry name" value="HIT_1"/>
    <property type="match status" value="1"/>
</dbReference>
<dbReference type="InterPro" id="IPR001310">
    <property type="entry name" value="Histidine_triad_HIT"/>
</dbReference>
<dbReference type="Proteomes" id="UP000436088">
    <property type="component" value="Unassembled WGS sequence"/>
</dbReference>
<dbReference type="AlphaFoldDB" id="A0A6A2WKP4"/>
<evidence type="ECO:0000313" key="6">
    <source>
        <dbReference type="EMBL" id="KAE8659421.1"/>
    </source>
</evidence>
<evidence type="ECO:0000313" key="7">
    <source>
        <dbReference type="Proteomes" id="UP000436088"/>
    </source>
</evidence>
<dbReference type="InterPro" id="IPR011146">
    <property type="entry name" value="HIT-like"/>
</dbReference>
<keyword evidence="4" id="KW-0472">Membrane</keyword>
<evidence type="ECO:0000256" key="3">
    <source>
        <dbReference type="PROSITE-ProRule" id="PRU00464"/>
    </source>
</evidence>
<feature type="active site" description="Tele-AMP-histidine intermediate" evidence="1">
    <location>
        <position position="128"/>
    </location>
</feature>
<keyword evidence="4" id="KW-1133">Transmembrane helix</keyword>